<sequence length="248" mass="27046">MTLAKYLACSGLWLAASLGHADPLIKPTAIDWQLDCSLPGVEHLDPSVLERTQCGLVSVPRNYAAPGQGNLRLRVTRVGARQPLSREGLIFVQAGEAPSNKTAGTFAVHLASRWGNYTTQAYRTLLNRYDIIELDPRNLNQANAVEQAAQDMEFVRAQLGDAQLHYLGNAEATRLGSRYAELFSERVARMVLVNADPFAPSAAQVQQVHLKGANSCVMQWVGDFLAYGKQPPPSTRCLDSSGGNDILR</sequence>
<dbReference type="SUPFAM" id="SSF53474">
    <property type="entry name" value="alpha/beta-Hydrolases"/>
    <property type="match status" value="1"/>
</dbReference>
<protein>
    <submittedName>
        <fullName evidence="3">Alpha/beta fold hydrolase</fullName>
    </submittedName>
</protein>
<dbReference type="GO" id="GO:0016787">
    <property type="term" value="F:hydrolase activity"/>
    <property type="evidence" value="ECO:0007669"/>
    <property type="project" value="UniProtKB-KW"/>
</dbReference>
<evidence type="ECO:0000256" key="1">
    <source>
        <dbReference type="SAM" id="SignalP"/>
    </source>
</evidence>
<dbReference type="AlphaFoldDB" id="A0A9X1C895"/>
<reference evidence="3 4" key="2">
    <citation type="journal article" date="2023" name="Plant Pathol.">
        <title>Dismantling and reorganizing Pseudomonas marginalis sensu#lato.</title>
        <authorList>
            <person name="Sawada H."/>
            <person name="Fujikawa T."/>
            <person name="Satou M."/>
        </authorList>
    </citation>
    <scope>NUCLEOTIDE SEQUENCE [LARGE SCALE GENOMIC DNA]</scope>
    <source>
        <strain evidence="3 4">MAFF 301381</strain>
    </source>
</reference>
<evidence type="ECO:0000313" key="3">
    <source>
        <dbReference type="EMBL" id="MBN2978578.1"/>
    </source>
</evidence>
<dbReference type="EMBL" id="JAFHKJ010000105">
    <property type="protein sequence ID" value="MBN2978578.1"/>
    <property type="molecule type" value="Genomic_DNA"/>
</dbReference>
<dbReference type="Proteomes" id="UP001154860">
    <property type="component" value="Unassembled WGS sequence"/>
</dbReference>
<gene>
    <name evidence="3" type="ORF">JWR99_22615</name>
</gene>
<keyword evidence="4" id="KW-1185">Reference proteome</keyword>
<name>A0A9X1C895_9PSED</name>
<dbReference type="Gene3D" id="3.40.50.1820">
    <property type="entry name" value="alpha/beta hydrolase"/>
    <property type="match status" value="1"/>
</dbReference>
<keyword evidence="1" id="KW-0732">Signal</keyword>
<dbReference type="InterPro" id="IPR029058">
    <property type="entry name" value="AB_hydrolase_fold"/>
</dbReference>
<feature type="domain" description="AB hydrolase-1" evidence="2">
    <location>
        <begin position="127"/>
        <end position="209"/>
    </location>
</feature>
<dbReference type="Pfam" id="PF00561">
    <property type="entry name" value="Abhydrolase_1"/>
    <property type="match status" value="1"/>
</dbReference>
<evidence type="ECO:0000259" key="2">
    <source>
        <dbReference type="Pfam" id="PF00561"/>
    </source>
</evidence>
<accession>A0A9X1C895</accession>
<feature type="chain" id="PRO_5040749066" evidence="1">
    <location>
        <begin position="22"/>
        <end position="248"/>
    </location>
</feature>
<dbReference type="RefSeq" id="WP_078733836.1">
    <property type="nucleotide sequence ID" value="NZ_JAFHKI010000008.1"/>
</dbReference>
<proteinExistence type="predicted"/>
<dbReference type="InterPro" id="IPR000073">
    <property type="entry name" value="AB_hydrolase_1"/>
</dbReference>
<reference evidence="3 4" key="1">
    <citation type="journal article" date="2021" name="Int. J. Syst. Evol. Microbiol.">
        <title>Pseudomonas lactucae sp. nov., a pathogen causing bacterial rot of lettuce in Japan.</title>
        <authorList>
            <person name="Sawada H."/>
            <person name="Fujikawa T."/>
            <person name="Satou M."/>
        </authorList>
    </citation>
    <scope>NUCLEOTIDE SEQUENCE [LARGE SCALE GENOMIC DNA]</scope>
    <source>
        <strain evidence="3 4">MAFF 301381</strain>
    </source>
</reference>
<feature type="signal peptide" evidence="1">
    <location>
        <begin position="1"/>
        <end position="21"/>
    </location>
</feature>
<evidence type="ECO:0000313" key="4">
    <source>
        <dbReference type="Proteomes" id="UP001154860"/>
    </source>
</evidence>
<keyword evidence="3" id="KW-0378">Hydrolase</keyword>
<organism evidence="3 4">
    <name type="scientific">Pseudomonas lactucae</name>
    <dbReference type="NCBI Taxonomy" id="2813360"/>
    <lineage>
        <taxon>Bacteria</taxon>
        <taxon>Pseudomonadati</taxon>
        <taxon>Pseudomonadota</taxon>
        <taxon>Gammaproteobacteria</taxon>
        <taxon>Pseudomonadales</taxon>
        <taxon>Pseudomonadaceae</taxon>
        <taxon>Pseudomonas</taxon>
    </lineage>
</organism>
<comment type="caution">
    <text evidence="3">The sequence shown here is derived from an EMBL/GenBank/DDBJ whole genome shotgun (WGS) entry which is preliminary data.</text>
</comment>